<evidence type="ECO:0000256" key="4">
    <source>
        <dbReference type="ARBA" id="ARBA00038123"/>
    </source>
</evidence>
<feature type="coiled-coil region" evidence="5">
    <location>
        <begin position="684"/>
        <end position="1050"/>
    </location>
</feature>
<evidence type="ECO:0000313" key="6">
    <source>
        <dbReference type="EMBL" id="EAR82394.1"/>
    </source>
</evidence>
<dbReference type="eggNOG" id="ENOG502R21I">
    <property type="taxonomic scope" value="Eukaryota"/>
</dbReference>
<keyword evidence="2" id="KW-0963">Cytoplasm</keyword>
<reference evidence="7" key="1">
    <citation type="journal article" date="2006" name="PLoS Biol.">
        <title>Macronuclear genome sequence of the ciliate Tetrahymena thermophila, a model eukaryote.</title>
        <authorList>
            <person name="Eisen J.A."/>
            <person name="Coyne R.S."/>
            <person name="Wu M."/>
            <person name="Wu D."/>
            <person name="Thiagarajan M."/>
            <person name="Wortman J.R."/>
            <person name="Badger J.H."/>
            <person name="Ren Q."/>
            <person name="Amedeo P."/>
            <person name="Jones K.M."/>
            <person name="Tallon L.J."/>
            <person name="Delcher A.L."/>
            <person name="Salzberg S.L."/>
            <person name="Silva J.C."/>
            <person name="Haas B.J."/>
            <person name="Majoros W.H."/>
            <person name="Farzad M."/>
            <person name="Carlton J.M."/>
            <person name="Smith R.K. Jr."/>
            <person name="Garg J."/>
            <person name="Pearlman R.E."/>
            <person name="Karrer K.M."/>
            <person name="Sun L."/>
            <person name="Manning G."/>
            <person name="Elde N.C."/>
            <person name="Turkewitz A.P."/>
            <person name="Asai D.J."/>
            <person name="Wilkes D.E."/>
            <person name="Wang Y."/>
            <person name="Cai H."/>
            <person name="Collins K."/>
            <person name="Stewart B.A."/>
            <person name="Lee S.R."/>
            <person name="Wilamowska K."/>
            <person name="Weinberg Z."/>
            <person name="Ruzzo W.L."/>
            <person name="Wloga D."/>
            <person name="Gaertig J."/>
            <person name="Frankel J."/>
            <person name="Tsao C.-C."/>
            <person name="Gorovsky M.A."/>
            <person name="Keeling P.J."/>
            <person name="Waller R.F."/>
            <person name="Patron N.J."/>
            <person name="Cherry J.M."/>
            <person name="Stover N.A."/>
            <person name="Krieger C.J."/>
            <person name="del Toro C."/>
            <person name="Ryder H.F."/>
            <person name="Williamson S.C."/>
            <person name="Barbeau R.A."/>
            <person name="Hamilton E.P."/>
            <person name="Orias E."/>
        </authorList>
    </citation>
    <scope>NUCLEOTIDE SEQUENCE [LARGE SCALE GENOMIC DNA]</scope>
    <source>
        <strain evidence="7">SB210</strain>
    </source>
</reference>
<feature type="coiled-coil region" evidence="5">
    <location>
        <begin position="1261"/>
        <end position="1364"/>
    </location>
</feature>
<evidence type="ECO:0000313" key="7">
    <source>
        <dbReference type="Proteomes" id="UP000009168"/>
    </source>
</evidence>
<organism evidence="6 7">
    <name type="scientific">Tetrahymena thermophila (strain SB210)</name>
    <dbReference type="NCBI Taxonomy" id="312017"/>
    <lineage>
        <taxon>Eukaryota</taxon>
        <taxon>Sar</taxon>
        <taxon>Alveolata</taxon>
        <taxon>Ciliophora</taxon>
        <taxon>Intramacronucleata</taxon>
        <taxon>Oligohymenophorea</taxon>
        <taxon>Hymenostomatida</taxon>
        <taxon>Tetrahymenina</taxon>
        <taxon>Tetrahymenidae</taxon>
        <taxon>Tetrahymena</taxon>
    </lineage>
</organism>
<dbReference type="OrthoDB" id="10254663at2759"/>
<evidence type="ECO:0000256" key="2">
    <source>
        <dbReference type="ARBA" id="ARBA00022490"/>
    </source>
</evidence>
<sequence length="1441" mass="171230">MDPQQKFLLLKKKLDSLNYCYPFTIESAAMVERLLNENLKISEMYQNVKKQNNEALKNIAKAEQSLEPLKKENAKLIKENNDLHYAMIKVKEDAELANNRWKTTYNSLEGEKNDLKFLVDQKEARIRKVEDENLALKTKLDTFMSKVYIPSTQGGLENLPPSYINANISAPTNISLSKKGNQFDLNKPLNEFNEYQNNREEEMRNWADQIRTQDVRIEELQRELRGQEEKNVLLNEKIKHMQIQIQNRESEITRLQSKIDIGSLNVDKLSKDYQIEQQVEKVERLNHQIDFLTKENHQMDTELKNLKSDLKRIQMIKEENRNLSDKVYDLNQSLESARRIIESHDAKRKQIEDLYKNQLQKLEEKLKNNDASKEEFDNQYKDLEDEIKRLQQENEQLKQEASRADQVVNAYQSDKRVFSQAVESVRAEKEQALSKMEKYVKELEEKQVQLQDYEDEKAILHSKISQLQREIDLTNANQDRLSSENRLLNDEILRLKANIRSLEQDNLDLNDKYKDAKLEGERILKQKDFLQDQIERAKTDTYKFKSDVDTQSIARERLEKLYENLQKENSILKKDIGNLEQMNQQSKSLILEAEEKQREQFTQIRILQDQVKELERQNKLSNDVIDQKSKEIRQIESARAETERENLQLTAIKRKYDDIVDKQKRQLEQITDLEDKRLKVIREADQLKFDIMDKEESIKKLQDQLRIERDERVRLAQELQSISQETDSINQTIQKSKEKETEYSYIALELEKTRERERKQIIEIEALQTEVRKMEQLISQGTRQVENLNNQKEEYLKEIKELRKEMLNTKSDKENGFTKSIQLQEKINTQELLVQDLKDSLSKEERKVKNLENEIKILTNENTEQRQRIYEIETNNKQLKTIAEGLERAKEELLERLQNRNSERVEEEGEKIKLQKEIQSLGKQLNEVNQELKQAQDSIVTIDQERDEIQEQLDKKILENEKIKQVLEQYENDLEKLRDKRNELSSKSDQSVQRVIQLEATIKDQNKKIQQLLLEVDNCKYTLTVKDKELQDLANDLNVVTRENQNLTGELVKIAGERDDIRHQLNNVMIEEKKQKQGLRAVEMEKSDLLTQYKQVCIDNERLERQSQDLIIENQNLFRKAQDLEKELALLQGHLGHHEGKQGQMINDLKNMERQITFLNQKLEQADQHIRDIIQEKENIHRQYDSMMRVSQGLEGNRDEMQRQLMTLENEKIQLVENLNMLKRECEAKASELDYHRNRVSQLEEILLRERQAQHRQSLEVQSIIQERDQISRQLDEMKQQNLNLQGYLQDNERNNSLYNSAQKDQKIVPVLEKKIDDKNQLIKTLESEQIQLRQENSKLKLNMVLYQKEKEDLEKRLYNLKDSQMSDTIKSSYEKNPRQQDNDQQNQQGWERIQAERREFQKSLNEASMRSYALNQNVKNLKKEYDQVLPPSSTKSKNNN</sequence>
<feature type="coiled-coil region" evidence="5">
    <location>
        <begin position="203"/>
        <end position="519"/>
    </location>
</feature>
<dbReference type="Proteomes" id="UP000009168">
    <property type="component" value="Unassembled WGS sequence"/>
</dbReference>
<feature type="coiled-coil region" evidence="5">
    <location>
        <begin position="31"/>
        <end position="139"/>
    </location>
</feature>
<dbReference type="KEGG" id="tet:TTHERM_01164140"/>
<protein>
    <submittedName>
        <fullName evidence="6">Uncharacterized protein</fullName>
    </submittedName>
</protein>
<feature type="coiled-coil region" evidence="5">
    <location>
        <begin position="1100"/>
        <end position="1225"/>
    </location>
</feature>
<dbReference type="PANTHER" id="PTHR20544">
    <property type="entry name" value="CENTROSOMAL PROTEIN CEP135"/>
    <property type="match status" value="1"/>
</dbReference>
<dbReference type="EMBL" id="GG662430">
    <property type="protein sequence ID" value="EAR82394.1"/>
    <property type="molecule type" value="Genomic_DNA"/>
</dbReference>
<dbReference type="GO" id="GO:0005814">
    <property type="term" value="C:centriole"/>
    <property type="evidence" value="ECO:0007669"/>
    <property type="project" value="UniProtKB-SubCell"/>
</dbReference>
<evidence type="ECO:0000256" key="1">
    <source>
        <dbReference type="ARBA" id="ARBA00004114"/>
    </source>
</evidence>
<dbReference type="InterPro" id="IPR051877">
    <property type="entry name" value="Centriole_BasalBody_StrucProt"/>
</dbReference>
<keyword evidence="7" id="KW-1185">Reference proteome</keyword>
<comment type="subcellular location">
    <subcellularLocation>
        <location evidence="1">Cytoplasm</location>
        <location evidence="1">Cytoskeleton</location>
        <location evidence="1">Microtubule organizing center</location>
        <location evidence="1">Centrosome</location>
        <location evidence="1">Centriole</location>
    </subcellularLocation>
</comment>
<name>Q22AS4_TETTS</name>
<dbReference type="STRING" id="312017.Q22AS4"/>
<accession>Q22AS4</accession>
<dbReference type="OMA" id="RFQLNEM"/>
<dbReference type="SUPFAM" id="SSF57997">
    <property type="entry name" value="Tropomyosin"/>
    <property type="match status" value="1"/>
</dbReference>
<feature type="coiled-coil region" evidence="5">
    <location>
        <begin position="548"/>
        <end position="655"/>
    </location>
</feature>
<dbReference type="RefSeq" id="XP_001030057.1">
    <property type="nucleotide sequence ID" value="XM_001030057.1"/>
</dbReference>
<proteinExistence type="inferred from homology"/>
<dbReference type="InParanoid" id="Q22AS4"/>
<dbReference type="GeneID" id="7836941"/>
<evidence type="ECO:0000256" key="5">
    <source>
        <dbReference type="SAM" id="Coils"/>
    </source>
</evidence>
<dbReference type="PANTHER" id="PTHR20544:SF0">
    <property type="entry name" value="NUCLEOPROTEIN TPR_MLP1 DOMAIN-CONTAINING PROTEIN"/>
    <property type="match status" value="1"/>
</dbReference>
<evidence type="ECO:0000256" key="3">
    <source>
        <dbReference type="ARBA" id="ARBA00023212"/>
    </source>
</evidence>
<keyword evidence="5" id="KW-0175">Coiled coil</keyword>
<dbReference type="HOGENOM" id="CLU_251870_0_0_1"/>
<keyword evidence="3" id="KW-0206">Cytoskeleton</keyword>
<gene>
    <name evidence="6" type="ORF">TTHERM_01164140</name>
</gene>
<comment type="similarity">
    <text evidence="4">Belongs to the CEP135/TSGA10 family.</text>
</comment>